<proteinExistence type="predicted"/>
<accession>A0A9X0EGB5</accession>
<dbReference type="AlphaFoldDB" id="A0A9X0EGB5"/>
<protein>
    <submittedName>
        <fullName evidence="1">Uncharacterized protein</fullName>
    </submittedName>
</protein>
<dbReference type="RefSeq" id="WP_037010303.1">
    <property type="nucleotide sequence ID" value="NZ_JRMB01000001.1"/>
</dbReference>
<name>A0A9X0EGB5_9PSED</name>
<comment type="caution">
    <text evidence="1">The sequence shown here is derived from an EMBL/GenBank/DDBJ whole genome shotgun (WGS) entry which is preliminary data.</text>
</comment>
<organism evidence="1 2">
    <name type="scientific">Pseudomonas lutea</name>
    <dbReference type="NCBI Taxonomy" id="243924"/>
    <lineage>
        <taxon>Bacteria</taxon>
        <taxon>Pseudomonadati</taxon>
        <taxon>Pseudomonadota</taxon>
        <taxon>Gammaproteobacteria</taxon>
        <taxon>Pseudomonadales</taxon>
        <taxon>Pseudomonadaceae</taxon>
        <taxon>Pseudomonas</taxon>
    </lineage>
</organism>
<reference evidence="1 2" key="1">
    <citation type="submission" date="2014-09" db="EMBL/GenBank/DDBJ databases">
        <title>Genome sequence of Pseudomonas lutea strain DSM 17257T.</title>
        <authorList>
            <person name="Kwak Y."/>
            <person name="Shin J.-H."/>
        </authorList>
    </citation>
    <scope>NUCLEOTIDE SEQUENCE [LARGE SCALE GENOMIC DNA]</scope>
    <source>
        <strain evidence="1 2">DSM 17257</strain>
    </source>
</reference>
<dbReference type="OrthoDB" id="8890083at2"/>
<gene>
    <name evidence="1" type="ORF">LT42_04715</name>
</gene>
<dbReference type="EMBL" id="JRMB01000001">
    <property type="protein sequence ID" value="KGF65259.1"/>
    <property type="molecule type" value="Genomic_DNA"/>
</dbReference>
<evidence type="ECO:0000313" key="1">
    <source>
        <dbReference type="EMBL" id="KGF65259.1"/>
    </source>
</evidence>
<sequence>MNSLPSKLRNSLFGFAAVVILNGCAQDYNMVPLAGGEKLKIGIKMPEGLEAKPLRVMYRSAICQRVSHDSNGKPQMLSGYKGYETSFKQRGATNLYEAELFINGGGRCEWQLSNIIFGVKYRIPSRFGSNVTNGTGGTVIVRLDDNVAQFSTGWESTVAGVGLKIVEDYYPWVSEKFIDGYAKRAGLSSEGGGYISYKAPQAREIYFEPLLHSRYVVTSISPMKHVIGDFMRFHYPDGTTESDGKSKPNFEKLQEIRLKAEVKK</sequence>
<dbReference type="Proteomes" id="UP000029719">
    <property type="component" value="Unassembled WGS sequence"/>
</dbReference>
<evidence type="ECO:0000313" key="2">
    <source>
        <dbReference type="Proteomes" id="UP000029719"/>
    </source>
</evidence>